<dbReference type="PANTHER" id="PTHR16223">
    <property type="entry name" value="TRANSCRIPTION FACTOR BHLH83-RELATED"/>
    <property type="match status" value="1"/>
</dbReference>
<dbReference type="CDD" id="cd11393">
    <property type="entry name" value="bHLH_AtbHLH_like"/>
    <property type="match status" value="1"/>
</dbReference>
<keyword evidence="3" id="KW-0238">DNA-binding</keyword>
<dbReference type="Gene3D" id="4.10.280.10">
    <property type="entry name" value="Helix-loop-helix DNA-binding domain"/>
    <property type="match status" value="1"/>
</dbReference>
<evidence type="ECO:0000256" key="2">
    <source>
        <dbReference type="ARBA" id="ARBA00023015"/>
    </source>
</evidence>
<dbReference type="Pfam" id="PF00010">
    <property type="entry name" value="HLH"/>
    <property type="match status" value="1"/>
</dbReference>
<dbReference type="PROSITE" id="PS50888">
    <property type="entry name" value="BHLH"/>
    <property type="match status" value="1"/>
</dbReference>
<comment type="caution">
    <text evidence="8">The sequence shown here is derived from an EMBL/GenBank/DDBJ whole genome shotgun (WGS) entry which is preliminary data.</text>
</comment>
<comment type="subcellular location">
    <subcellularLocation>
        <location evidence="1">Nucleus</location>
    </subcellularLocation>
</comment>
<keyword evidence="4" id="KW-0804">Transcription</keyword>
<feature type="region of interest" description="Disordered" evidence="6">
    <location>
        <begin position="162"/>
        <end position="184"/>
    </location>
</feature>
<name>A0AAN9KUQ9_CANGL</name>
<feature type="domain" description="BHLH" evidence="7">
    <location>
        <begin position="173"/>
        <end position="222"/>
    </location>
</feature>
<dbReference type="GO" id="GO:0000981">
    <property type="term" value="F:DNA-binding transcription factor activity, RNA polymerase II-specific"/>
    <property type="evidence" value="ECO:0007669"/>
    <property type="project" value="TreeGrafter"/>
</dbReference>
<organism evidence="8 9">
    <name type="scientific">Canavalia gladiata</name>
    <name type="common">Sword bean</name>
    <name type="synonym">Dolichos gladiatus</name>
    <dbReference type="NCBI Taxonomy" id="3824"/>
    <lineage>
        <taxon>Eukaryota</taxon>
        <taxon>Viridiplantae</taxon>
        <taxon>Streptophyta</taxon>
        <taxon>Embryophyta</taxon>
        <taxon>Tracheophyta</taxon>
        <taxon>Spermatophyta</taxon>
        <taxon>Magnoliopsida</taxon>
        <taxon>eudicotyledons</taxon>
        <taxon>Gunneridae</taxon>
        <taxon>Pentapetalae</taxon>
        <taxon>rosids</taxon>
        <taxon>fabids</taxon>
        <taxon>Fabales</taxon>
        <taxon>Fabaceae</taxon>
        <taxon>Papilionoideae</taxon>
        <taxon>50 kb inversion clade</taxon>
        <taxon>NPAAA clade</taxon>
        <taxon>indigoferoid/millettioid clade</taxon>
        <taxon>Phaseoleae</taxon>
        <taxon>Canavalia</taxon>
    </lineage>
</organism>
<dbReference type="GO" id="GO:0046983">
    <property type="term" value="F:protein dimerization activity"/>
    <property type="evidence" value="ECO:0007669"/>
    <property type="project" value="InterPro"/>
</dbReference>
<keyword evidence="2" id="KW-0805">Transcription regulation</keyword>
<dbReference type="Proteomes" id="UP001367508">
    <property type="component" value="Unassembled WGS sequence"/>
</dbReference>
<dbReference type="SUPFAM" id="SSF47459">
    <property type="entry name" value="HLH, helix-loop-helix DNA-binding domain"/>
    <property type="match status" value="1"/>
</dbReference>
<feature type="compositionally biased region" description="Basic and acidic residues" evidence="6">
    <location>
        <begin position="163"/>
        <end position="172"/>
    </location>
</feature>
<evidence type="ECO:0000256" key="3">
    <source>
        <dbReference type="ARBA" id="ARBA00023125"/>
    </source>
</evidence>
<protein>
    <recommendedName>
        <fullName evidence="7">BHLH domain-containing protein</fullName>
    </recommendedName>
</protein>
<dbReference type="GO" id="GO:0005634">
    <property type="term" value="C:nucleus"/>
    <property type="evidence" value="ECO:0007669"/>
    <property type="project" value="UniProtKB-SubCell"/>
</dbReference>
<dbReference type="SMART" id="SM00353">
    <property type="entry name" value="HLH"/>
    <property type="match status" value="1"/>
</dbReference>
<evidence type="ECO:0000259" key="7">
    <source>
        <dbReference type="PROSITE" id="PS50888"/>
    </source>
</evidence>
<dbReference type="GO" id="GO:0000978">
    <property type="term" value="F:RNA polymerase II cis-regulatory region sequence-specific DNA binding"/>
    <property type="evidence" value="ECO:0007669"/>
    <property type="project" value="TreeGrafter"/>
</dbReference>
<reference evidence="8 9" key="1">
    <citation type="submission" date="2024-01" db="EMBL/GenBank/DDBJ databases">
        <title>The genomes of 5 underutilized Papilionoideae crops provide insights into root nodulation and disease resistanc.</title>
        <authorList>
            <person name="Jiang F."/>
        </authorList>
    </citation>
    <scope>NUCLEOTIDE SEQUENCE [LARGE SCALE GENOMIC DNA]</scope>
    <source>
        <strain evidence="8">LVBAO_FW01</strain>
        <tissue evidence="8">Leaves</tissue>
    </source>
</reference>
<proteinExistence type="predicted"/>
<evidence type="ECO:0000313" key="9">
    <source>
        <dbReference type="Proteomes" id="UP001367508"/>
    </source>
</evidence>
<evidence type="ECO:0000256" key="1">
    <source>
        <dbReference type="ARBA" id="ARBA00004123"/>
    </source>
</evidence>
<dbReference type="InterPro" id="IPR045239">
    <property type="entry name" value="bHLH95_bHLH"/>
</dbReference>
<keyword evidence="9" id="KW-1185">Reference proteome</keyword>
<gene>
    <name evidence="8" type="ORF">VNO77_27833</name>
</gene>
<evidence type="ECO:0000256" key="6">
    <source>
        <dbReference type="SAM" id="MobiDB-lite"/>
    </source>
</evidence>
<dbReference type="AlphaFoldDB" id="A0AAN9KUQ9"/>
<evidence type="ECO:0000256" key="4">
    <source>
        <dbReference type="ARBA" id="ARBA00023163"/>
    </source>
</evidence>
<keyword evidence="5" id="KW-0539">Nucleus</keyword>
<dbReference type="EMBL" id="JAYMYQ010000006">
    <property type="protein sequence ID" value="KAK7324300.1"/>
    <property type="molecule type" value="Genomic_DNA"/>
</dbReference>
<accession>A0AAN9KUQ9</accession>
<sequence>MALSTCLSWDTLQFPNSETNTQEVAVAPNHLSPSLDDESFYLSNTLFDNYSDPTYGFLYPSEIYLSSYESFNLLAHDQIIPTEYYNLNLFPCPKRQKCGHEEQEQYFSLLEFTPSNFSDGFAMPNNNNNNNYCYLQAEELQQEVLYTAVPDFRLPQNDTDCVDNQREKKGNDRTVSAQSIAARERRRKITEKTQELGKLVPGGPKMNTAEMLHAAAKYVKYLQAQVGMLQLMNTLKDVESRIGPLHLASVDDKAAPPTETLHSLVVYPFVQEKLYSEERCFVPKDFVTTLTNHEDVQSRPTLLKDLKELIGNDIEKIIFINCS</sequence>
<dbReference type="InterPro" id="IPR036638">
    <property type="entry name" value="HLH_DNA-bd_sf"/>
</dbReference>
<dbReference type="InterPro" id="IPR011598">
    <property type="entry name" value="bHLH_dom"/>
</dbReference>
<evidence type="ECO:0000256" key="5">
    <source>
        <dbReference type="ARBA" id="ARBA00023242"/>
    </source>
</evidence>
<evidence type="ECO:0000313" key="8">
    <source>
        <dbReference type="EMBL" id="KAK7324300.1"/>
    </source>
</evidence>
<dbReference type="PANTHER" id="PTHR16223:SF49">
    <property type="entry name" value="TRANSCRIPTION FACTOR BHLH52-RELATED"/>
    <property type="match status" value="1"/>
</dbReference>
<dbReference type="InterPro" id="IPR045843">
    <property type="entry name" value="IND-like"/>
</dbReference>